<protein>
    <recommendedName>
        <fullName evidence="6">RNA-directed DNA polymerase</fullName>
    </recommendedName>
</protein>
<evidence type="ECO:0000256" key="1">
    <source>
        <dbReference type="SAM" id="MobiDB-lite"/>
    </source>
</evidence>
<evidence type="ECO:0008006" key="6">
    <source>
        <dbReference type="Google" id="ProtNLM"/>
    </source>
</evidence>
<evidence type="ECO:0000313" key="5">
    <source>
        <dbReference type="Proteomes" id="UP001172457"/>
    </source>
</evidence>
<accession>A0AA38T5R7</accession>
<dbReference type="InterPro" id="IPR043502">
    <property type="entry name" value="DNA/RNA_pol_sf"/>
</dbReference>
<comment type="caution">
    <text evidence="4">The sequence shown here is derived from an EMBL/GenBank/DDBJ whole genome shotgun (WGS) entry which is preliminary data.</text>
</comment>
<organism evidence="4 5">
    <name type="scientific">Centaurea solstitialis</name>
    <name type="common">yellow star-thistle</name>
    <dbReference type="NCBI Taxonomy" id="347529"/>
    <lineage>
        <taxon>Eukaryota</taxon>
        <taxon>Viridiplantae</taxon>
        <taxon>Streptophyta</taxon>
        <taxon>Embryophyta</taxon>
        <taxon>Tracheophyta</taxon>
        <taxon>Spermatophyta</taxon>
        <taxon>Magnoliopsida</taxon>
        <taxon>eudicotyledons</taxon>
        <taxon>Gunneridae</taxon>
        <taxon>Pentapetalae</taxon>
        <taxon>asterids</taxon>
        <taxon>campanulids</taxon>
        <taxon>Asterales</taxon>
        <taxon>Asteraceae</taxon>
        <taxon>Carduoideae</taxon>
        <taxon>Cardueae</taxon>
        <taxon>Centaureinae</taxon>
        <taxon>Centaurea</taxon>
    </lineage>
</organism>
<gene>
    <name evidence="4" type="ORF">OSB04_024515</name>
</gene>
<evidence type="ECO:0000313" key="4">
    <source>
        <dbReference type="EMBL" id="KAJ9544808.1"/>
    </source>
</evidence>
<feature type="region of interest" description="Disordered" evidence="1">
    <location>
        <begin position="140"/>
        <end position="180"/>
    </location>
</feature>
<dbReference type="InterPro" id="IPR057670">
    <property type="entry name" value="SH3_retrovirus"/>
</dbReference>
<sequence>MNVPRDLWGEAVRSAAYLMNRTPSRVLDFATPLQKLQELVKQPINLGLEPRIFGCTAYVHQNTGKLEPRAIKCMFIGYATQKKGYRCYNLLDKKVYVSRDVSFHETTKYHGGENSLQGEMNEEVNSQDITEFVMEENFEQQGNDQNDHSHDGTPSGREIEPEIESDFDGPEPTSDGPELTNHEIFDVMQDNEEAQAQDLGVSAENVEPEAQDSQNFVTLTDQGYQLPVRSTRGIPKPQYRADLNAKAKYPIGNYISYHRLAKSHVAAIERLSSVVIPRDVQEAMKDKRWKKAIMETWDFVTLPQGKKVVGCRWIFTVKLDSNGNIDWYKARLKYGIDYGDTFALVAKMNTIRILISITANENWPLKQFDVKNAFLNGYLEEEVYLEPPPGINCSGKVCKLKKALYGLKQSPRAWFGRFSAFMKKIGYKQSDANHTLFVKNANKKITALIVYVDDMVVTGNDDYELKDLQCRLVTEFELKDLGPLKYFLGIEVSRSMSGITMCQRKYILDLLAKTGMLDCKPIDTPIEMNHRLEILPDQVPTNRKRYQKLVGKLIYLSHTRPDIAYAISVVSRFMHAPSEEHMKAVYRILRYLKATLGKGLFFGKRQDNSVQGYTDADWAGDRTDGKSTSGYFTFVGGNLVTWRSKKQKVVSISSAEAEYRGMVHGVCELLWIKRILRDIGIYVVSPIKLHCDNESAVKIANNPVQHDRTKHVEIDRHFIKDHLERKTIELPNVSSEEQLADMLTKAVCGRVFECSLDKLGMIDIHSPP</sequence>
<dbReference type="EMBL" id="JARYMX010000006">
    <property type="protein sequence ID" value="KAJ9544808.1"/>
    <property type="molecule type" value="Genomic_DNA"/>
</dbReference>
<evidence type="ECO:0000259" key="2">
    <source>
        <dbReference type="Pfam" id="PF07727"/>
    </source>
</evidence>
<dbReference type="SUPFAM" id="SSF56672">
    <property type="entry name" value="DNA/RNA polymerases"/>
    <property type="match status" value="1"/>
</dbReference>
<dbReference type="InterPro" id="IPR013103">
    <property type="entry name" value="RVT_2"/>
</dbReference>
<evidence type="ECO:0000259" key="3">
    <source>
        <dbReference type="Pfam" id="PF25597"/>
    </source>
</evidence>
<dbReference type="PANTHER" id="PTHR11439:SF467">
    <property type="entry name" value="INTEGRASE CATALYTIC DOMAIN-CONTAINING PROTEIN"/>
    <property type="match status" value="1"/>
</dbReference>
<dbReference type="Proteomes" id="UP001172457">
    <property type="component" value="Chromosome 6"/>
</dbReference>
<name>A0AA38T5R7_9ASTR</name>
<feature type="domain" description="Retroviral polymerase SH3-like" evidence="3">
    <location>
        <begin position="55"/>
        <end position="111"/>
    </location>
</feature>
<reference evidence="4" key="1">
    <citation type="submission" date="2023-03" db="EMBL/GenBank/DDBJ databases">
        <title>Chromosome-scale reference genome and RAD-based genetic map of yellow starthistle (Centaurea solstitialis) reveal putative structural variation and QTLs associated with invader traits.</title>
        <authorList>
            <person name="Reatini B."/>
            <person name="Cang F.A."/>
            <person name="Jiang Q."/>
            <person name="Mckibben M.T.W."/>
            <person name="Barker M.S."/>
            <person name="Rieseberg L.H."/>
            <person name="Dlugosch K.M."/>
        </authorList>
    </citation>
    <scope>NUCLEOTIDE SEQUENCE</scope>
    <source>
        <strain evidence="4">CAN-66</strain>
        <tissue evidence="4">Leaf</tissue>
    </source>
</reference>
<keyword evidence="5" id="KW-1185">Reference proteome</keyword>
<feature type="domain" description="Reverse transcriptase Ty1/copia-type" evidence="2">
    <location>
        <begin position="295"/>
        <end position="527"/>
    </location>
</feature>
<dbReference type="PANTHER" id="PTHR11439">
    <property type="entry name" value="GAG-POL-RELATED RETROTRANSPOSON"/>
    <property type="match status" value="1"/>
</dbReference>
<dbReference type="CDD" id="cd09272">
    <property type="entry name" value="RNase_HI_RT_Ty1"/>
    <property type="match status" value="1"/>
</dbReference>
<dbReference type="Pfam" id="PF25597">
    <property type="entry name" value="SH3_retrovirus"/>
    <property type="match status" value="1"/>
</dbReference>
<dbReference type="Pfam" id="PF07727">
    <property type="entry name" value="RVT_2"/>
    <property type="match status" value="1"/>
</dbReference>
<dbReference type="AlphaFoldDB" id="A0AA38T5R7"/>
<proteinExistence type="predicted"/>